<keyword evidence="6 7" id="KW-0408">Iron</keyword>
<dbReference type="Pfam" id="PF03918">
    <property type="entry name" value="CcmH"/>
    <property type="match status" value="1"/>
</dbReference>
<dbReference type="RefSeq" id="WP_007422088.1">
    <property type="nucleotide sequence ID" value="NC_009484.1"/>
</dbReference>
<organism evidence="9 10">
    <name type="scientific">Acidiphilium cryptum (strain JF-5)</name>
    <dbReference type="NCBI Taxonomy" id="349163"/>
    <lineage>
        <taxon>Bacteria</taxon>
        <taxon>Pseudomonadati</taxon>
        <taxon>Pseudomonadota</taxon>
        <taxon>Alphaproteobacteria</taxon>
        <taxon>Acetobacterales</taxon>
        <taxon>Acidocellaceae</taxon>
        <taxon>Acidiphilium</taxon>
    </lineage>
</organism>
<evidence type="ECO:0000256" key="3">
    <source>
        <dbReference type="ARBA" id="ARBA00022723"/>
    </source>
</evidence>
<evidence type="ECO:0000256" key="5">
    <source>
        <dbReference type="ARBA" id="ARBA00022748"/>
    </source>
</evidence>
<evidence type="ECO:0000256" key="1">
    <source>
        <dbReference type="ARBA" id="ARBA00010342"/>
    </source>
</evidence>
<evidence type="ECO:0000256" key="2">
    <source>
        <dbReference type="ARBA" id="ARBA00022617"/>
    </source>
</evidence>
<accession>A5G2G4</accession>
<evidence type="ECO:0000313" key="10">
    <source>
        <dbReference type="Proteomes" id="UP000000245"/>
    </source>
</evidence>
<evidence type="ECO:0000256" key="7">
    <source>
        <dbReference type="RuleBase" id="RU364112"/>
    </source>
</evidence>
<evidence type="ECO:0000259" key="8">
    <source>
        <dbReference type="Pfam" id="PF03918"/>
    </source>
</evidence>
<feature type="signal peptide" evidence="7">
    <location>
        <begin position="1"/>
        <end position="21"/>
    </location>
</feature>
<dbReference type="Proteomes" id="UP000000245">
    <property type="component" value="Chromosome"/>
</dbReference>
<dbReference type="InterPro" id="IPR038297">
    <property type="entry name" value="CcmH/CycL/NrfF/Ccl2_sf"/>
</dbReference>
<comment type="function">
    <text evidence="7">Possible subunit of a heme lyase.</text>
</comment>
<proteinExistence type="inferred from homology"/>
<keyword evidence="5" id="KW-0201">Cytochrome c-type biogenesis</keyword>
<dbReference type="HOGENOM" id="CLU_107187_2_0_5"/>
<sequence length="163" mass="18036">MRRWLVLLFAGLVLACGTALAAPASSSSASAHPTSITRDGVKLTFAQEARAEAIGNKLRCLVCQNETVENSQAGLAKQFRTIIRRRVVAGDSNRQIIDFMVKRYGIYVLLKPPFRPETWLLWLSPALAALIGLAVLLFARRRRRAAPPPLSPEETDRLKELLS</sequence>
<dbReference type="CDD" id="cd16378">
    <property type="entry name" value="CcmH_N"/>
    <property type="match status" value="1"/>
</dbReference>
<protein>
    <recommendedName>
        <fullName evidence="7">Cytochrome c-type biogenesis protein</fullName>
    </recommendedName>
</protein>
<dbReference type="Gene3D" id="1.10.8.640">
    <property type="entry name" value="Cytochrome C biogenesis protein"/>
    <property type="match status" value="1"/>
</dbReference>
<dbReference type="AlphaFoldDB" id="A5G2G4"/>
<evidence type="ECO:0000256" key="4">
    <source>
        <dbReference type="ARBA" id="ARBA00022729"/>
    </source>
</evidence>
<dbReference type="KEGG" id="acr:Acry_2856"/>
<feature type="domain" description="CcmH/CycL/Ccl2/NrfF N-terminal" evidence="8">
    <location>
        <begin position="45"/>
        <end position="162"/>
    </location>
</feature>
<evidence type="ECO:0000256" key="6">
    <source>
        <dbReference type="ARBA" id="ARBA00023004"/>
    </source>
</evidence>
<evidence type="ECO:0000313" key="9">
    <source>
        <dbReference type="EMBL" id="ABQ32046.1"/>
    </source>
</evidence>
<gene>
    <name evidence="9" type="ordered locus">Acry_2856</name>
</gene>
<dbReference type="PANTHER" id="PTHR47870:SF1">
    <property type="entry name" value="CYTOCHROME C-TYPE BIOGENESIS PROTEIN CCMH"/>
    <property type="match status" value="1"/>
</dbReference>
<dbReference type="GO" id="GO:0046872">
    <property type="term" value="F:metal ion binding"/>
    <property type="evidence" value="ECO:0007669"/>
    <property type="project" value="UniProtKB-KW"/>
</dbReference>
<dbReference type="PROSITE" id="PS51257">
    <property type="entry name" value="PROKAR_LIPOPROTEIN"/>
    <property type="match status" value="1"/>
</dbReference>
<comment type="similarity">
    <text evidence="1 7">Belongs to the CcmH/CycL/Ccl2/NrfF family.</text>
</comment>
<dbReference type="PANTHER" id="PTHR47870">
    <property type="entry name" value="CYTOCHROME C-TYPE BIOGENESIS PROTEIN CCMH"/>
    <property type="match status" value="1"/>
</dbReference>
<dbReference type="GO" id="GO:0005886">
    <property type="term" value="C:plasma membrane"/>
    <property type="evidence" value="ECO:0007669"/>
    <property type="project" value="TreeGrafter"/>
</dbReference>
<dbReference type="InterPro" id="IPR051263">
    <property type="entry name" value="C-type_cytochrome_biogenesis"/>
</dbReference>
<keyword evidence="7" id="KW-0812">Transmembrane</keyword>
<keyword evidence="7" id="KW-1133">Transmembrane helix</keyword>
<keyword evidence="3 7" id="KW-0479">Metal-binding</keyword>
<keyword evidence="2 7" id="KW-0349">Heme</keyword>
<feature type="transmembrane region" description="Helical" evidence="7">
    <location>
        <begin position="119"/>
        <end position="139"/>
    </location>
</feature>
<dbReference type="InterPro" id="IPR005616">
    <property type="entry name" value="CcmH/CycL/Ccl2/NrfF_N"/>
</dbReference>
<dbReference type="eggNOG" id="COG3088">
    <property type="taxonomic scope" value="Bacteria"/>
</dbReference>
<keyword evidence="10" id="KW-1185">Reference proteome</keyword>
<reference evidence="9 10" key="1">
    <citation type="submission" date="2007-05" db="EMBL/GenBank/DDBJ databases">
        <title>Complete sequence of chromosome of Acidiphilium cryptum JF-5.</title>
        <authorList>
            <consortium name="US DOE Joint Genome Institute"/>
            <person name="Copeland A."/>
            <person name="Lucas S."/>
            <person name="Lapidus A."/>
            <person name="Barry K."/>
            <person name="Detter J.C."/>
            <person name="Glavina del Rio T."/>
            <person name="Hammon N."/>
            <person name="Israni S."/>
            <person name="Dalin E."/>
            <person name="Tice H."/>
            <person name="Pitluck S."/>
            <person name="Sims D."/>
            <person name="Brettin T."/>
            <person name="Bruce D."/>
            <person name="Han C."/>
            <person name="Schmutz J."/>
            <person name="Larimer F."/>
            <person name="Land M."/>
            <person name="Hauser L."/>
            <person name="Kyrpides N."/>
            <person name="Kim E."/>
            <person name="Magnuson T."/>
            <person name="Richardson P."/>
        </authorList>
    </citation>
    <scope>NUCLEOTIDE SEQUENCE [LARGE SCALE GENOMIC DNA]</scope>
    <source>
        <strain evidence="9 10">JF-5</strain>
    </source>
</reference>
<dbReference type="STRING" id="349163.Acry_2856"/>
<dbReference type="GO" id="GO:0017004">
    <property type="term" value="P:cytochrome complex assembly"/>
    <property type="evidence" value="ECO:0007669"/>
    <property type="project" value="UniProtKB-KW"/>
</dbReference>
<keyword evidence="4 7" id="KW-0732">Signal</keyword>
<name>A5G2G4_ACICJ</name>
<dbReference type="EMBL" id="CP000697">
    <property type="protein sequence ID" value="ABQ32046.1"/>
    <property type="molecule type" value="Genomic_DNA"/>
</dbReference>
<feature type="chain" id="PRO_5011019680" description="Cytochrome c-type biogenesis protein" evidence="7">
    <location>
        <begin position="22"/>
        <end position="163"/>
    </location>
</feature>
<keyword evidence="7" id="KW-0472">Membrane</keyword>